<dbReference type="InterPro" id="IPR034660">
    <property type="entry name" value="DinB/YfiT-like"/>
</dbReference>
<dbReference type="Gene3D" id="1.20.120.450">
    <property type="entry name" value="dinb family like domain"/>
    <property type="match status" value="1"/>
</dbReference>
<evidence type="ECO:0008006" key="3">
    <source>
        <dbReference type="Google" id="ProtNLM"/>
    </source>
</evidence>
<evidence type="ECO:0000313" key="2">
    <source>
        <dbReference type="Proteomes" id="UP000601099"/>
    </source>
</evidence>
<evidence type="ECO:0000313" key="1">
    <source>
        <dbReference type="EMBL" id="MBG8556136.1"/>
    </source>
</evidence>
<dbReference type="RefSeq" id="WP_196957153.1">
    <property type="nucleotide sequence ID" value="NZ_JADWYK010000020.1"/>
</dbReference>
<protein>
    <recommendedName>
        <fullName evidence="3">DinB family protein</fullName>
    </recommendedName>
</protein>
<gene>
    <name evidence="1" type="ORF">I5L79_21505</name>
</gene>
<proteinExistence type="predicted"/>
<dbReference type="EMBL" id="JADWYK010000020">
    <property type="protein sequence ID" value="MBG8556136.1"/>
    <property type="molecule type" value="Genomic_DNA"/>
</dbReference>
<organism evidence="1 2">
    <name type="scientific">Hymenobacter guriensis</name>
    <dbReference type="NCBI Taxonomy" id="2793065"/>
    <lineage>
        <taxon>Bacteria</taxon>
        <taxon>Pseudomonadati</taxon>
        <taxon>Bacteroidota</taxon>
        <taxon>Cytophagia</taxon>
        <taxon>Cytophagales</taxon>
        <taxon>Hymenobacteraceae</taxon>
        <taxon>Hymenobacter</taxon>
    </lineage>
</organism>
<name>A0ABS0L7P0_9BACT</name>
<reference evidence="1 2" key="1">
    <citation type="submission" date="2020-11" db="EMBL/GenBank/DDBJ databases">
        <title>Hymenobacter sp.</title>
        <authorList>
            <person name="Kim M.K."/>
        </authorList>
    </citation>
    <scope>NUCLEOTIDE SEQUENCE [LARGE SCALE GENOMIC DNA]</scope>
    <source>
        <strain evidence="1 2">BT594</strain>
    </source>
</reference>
<keyword evidence="2" id="KW-1185">Reference proteome</keyword>
<dbReference type="SUPFAM" id="SSF109854">
    <property type="entry name" value="DinB/YfiT-like putative metalloenzymes"/>
    <property type="match status" value="1"/>
</dbReference>
<sequence length="155" mass="17727">MIPANNSHLFEHTFDTFKAFDDLTVISSSAGQQAFPASVWQILQHLLAWQAHQLAQWHESTRADSFNEEGSWRTERIPPSQEAVQAAVAQFKQQLTQWATHATDVRDKAQGSHEQRLLLQEVALHLSFHLGEVVLIRRLQGSYPMPAQMQEFLRV</sequence>
<comment type="caution">
    <text evidence="1">The sequence shown here is derived from an EMBL/GenBank/DDBJ whole genome shotgun (WGS) entry which is preliminary data.</text>
</comment>
<accession>A0ABS0L7P0</accession>
<dbReference type="Proteomes" id="UP000601099">
    <property type="component" value="Unassembled WGS sequence"/>
</dbReference>